<keyword evidence="1" id="KW-0732">Signal</keyword>
<keyword evidence="3" id="KW-1185">Reference proteome</keyword>
<feature type="signal peptide" evidence="1">
    <location>
        <begin position="1"/>
        <end position="35"/>
    </location>
</feature>
<evidence type="ECO:0000313" key="3">
    <source>
        <dbReference type="Proteomes" id="UP001205861"/>
    </source>
</evidence>
<protein>
    <submittedName>
        <fullName evidence="2">Uncharacterized protein</fullName>
    </submittedName>
</protein>
<dbReference type="Proteomes" id="UP001205861">
    <property type="component" value="Unassembled WGS sequence"/>
</dbReference>
<gene>
    <name evidence="2" type="ORF">NX773_00625</name>
</gene>
<proteinExistence type="predicted"/>
<dbReference type="RefSeq" id="WP_258854473.1">
    <property type="nucleotide sequence ID" value="NZ_JANUGV010000001.1"/>
</dbReference>
<accession>A0ABT2BDR7</accession>
<dbReference type="EMBL" id="JANUGV010000001">
    <property type="protein sequence ID" value="MCS0606668.1"/>
    <property type="molecule type" value="Genomic_DNA"/>
</dbReference>
<feature type="chain" id="PRO_5047254475" evidence="1">
    <location>
        <begin position="36"/>
        <end position="257"/>
    </location>
</feature>
<name>A0ABT2BDR7_9BURK</name>
<sequence>MARTTRDLKVAASKCGLKQVVVALAAQTLFNPAFAAQGDAPWPQVRVPQQVETFDIGQEVVVNGTPVRMRGFVSSVSPAALTASFRQVLGEPLMEDRRGNTLVLGRGEGRYYMTVQLDPAGFGTRGVIAVTRPPIDQHEPADAAARRLLSALPPGSTLASHTSSIDGGTRAEHDAVINSHSIGVNSEYVQRMLRANGFSFEREAGPSKAIHARTHLAPDARTLFFKRPGAEATAVLFSDASGKSVIVMNRVVYGGAK</sequence>
<comment type="caution">
    <text evidence="2">The sequence shown here is derived from an EMBL/GenBank/DDBJ whole genome shotgun (WGS) entry which is preliminary data.</text>
</comment>
<evidence type="ECO:0000256" key="1">
    <source>
        <dbReference type="SAM" id="SignalP"/>
    </source>
</evidence>
<reference evidence="2 3" key="1">
    <citation type="submission" date="2022-08" db="EMBL/GenBank/DDBJ databases">
        <title>Reclassification of Massilia species as members of the genera Telluria, Duganella, Pseudoduganella, Mokoshia gen. nov. and Zemynaea gen. nov. using orthogonal and non-orthogonal genome-based approaches.</title>
        <authorList>
            <person name="Bowman J.P."/>
        </authorList>
    </citation>
    <scope>NUCLEOTIDE SEQUENCE [LARGE SCALE GENOMIC DNA]</scope>
    <source>
        <strain evidence="2 3">JCM 31607</strain>
    </source>
</reference>
<evidence type="ECO:0000313" key="2">
    <source>
        <dbReference type="EMBL" id="MCS0606668.1"/>
    </source>
</evidence>
<organism evidence="2 3">
    <name type="scientific">Massilia solisilvae</name>
    <dbReference type="NCBI Taxonomy" id="1811225"/>
    <lineage>
        <taxon>Bacteria</taxon>
        <taxon>Pseudomonadati</taxon>
        <taxon>Pseudomonadota</taxon>
        <taxon>Betaproteobacteria</taxon>
        <taxon>Burkholderiales</taxon>
        <taxon>Oxalobacteraceae</taxon>
        <taxon>Telluria group</taxon>
        <taxon>Massilia</taxon>
    </lineage>
</organism>